<dbReference type="InterPro" id="IPR004147">
    <property type="entry name" value="ABC1_dom"/>
</dbReference>
<feature type="region of interest" description="Disordered" evidence="2">
    <location>
        <begin position="14"/>
        <end position="51"/>
    </location>
</feature>
<name>A0A9P7V7K3_9ASCO</name>
<reference evidence="4" key="1">
    <citation type="submission" date="2021-03" db="EMBL/GenBank/DDBJ databases">
        <authorList>
            <person name="Palmer J.M."/>
        </authorList>
    </citation>
    <scope>NUCLEOTIDE SEQUENCE</scope>
    <source>
        <strain evidence="4">ARV_011</strain>
    </source>
</reference>
<evidence type="ECO:0000256" key="1">
    <source>
        <dbReference type="ARBA" id="ARBA00009670"/>
    </source>
</evidence>
<dbReference type="Pfam" id="PF03109">
    <property type="entry name" value="ABC1"/>
    <property type="match status" value="1"/>
</dbReference>
<evidence type="ECO:0000313" key="5">
    <source>
        <dbReference type="Proteomes" id="UP000790833"/>
    </source>
</evidence>
<dbReference type="InterPro" id="IPR045307">
    <property type="entry name" value="ADCK1_dom"/>
</dbReference>
<dbReference type="AlphaFoldDB" id="A0A9P7V7K3"/>
<dbReference type="SUPFAM" id="SSF56112">
    <property type="entry name" value="Protein kinase-like (PK-like)"/>
    <property type="match status" value="1"/>
</dbReference>
<sequence>MRVGTLTLLKAARPLGRMAKPRSKPGSGANTNSARPPSTSSRSNTDRRSGPWRKLTTVSIIGIIGGTTVYYTDESLFLSVFGRTIRATYVLSWVAYQYSKQLPPGSKELADLHEEAAEKLYQMLMTNKGLYIKIGQAIANQGSVFPIAYQKRFVKLYDNAPNDSWRSIDKVLKANLGNGYQDKYFESIDTVPVASASVAQVHRGYLKDVWGGQPVAIKVQHPYIPKQTKIDLLVYRVFSVVFERVFDIPMSFYTSYISDELQCELNFINEMVNAERLQAAIANDPGMKNEHIVIPKVYHEFTTLQTLITEWMDGVPLLDKAKILEKKFDVGRMVSQYIQVFARQIFKYGFVHLDPHPGNIMVRFNEQLGDQELIILDHGLYTTLPPRFQDEYRELWRHLYLFNKKGVVSISRNWGINEAELFATIMLLRPANFMSKSEKDALDTQLRETSVQDLLRGFISDKGKFPLELLFVVRAMRMIQNLNQHFGSPVNRINVFSREAIGTSTPNGISDWMKLLFQKLTLFSADLVFGLIRFRQWVWGDKYGSKAMGLEDYFEEFIKDSASKLGLEWFDLNSPEII</sequence>
<comment type="caution">
    <text evidence="4">The sequence shown here is derived from an EMBL/GenBank/DDBJ whole genome shotgun (WGS) entry which is preliminary data.</text>
</comment>
<accession>A0A9P7V7K3</accession>
<dbReference type="InterPro" id="IPR011009">
    <property type="entry name" value="Kinase-like_dom_sf"/>
</dbReference>
<evidence type="ECO:0000256" key="2">
    <source>
        <dbReference type="SAM" id="MobiDB-lite"/>
    </source>
</evidence>
<dbReference type="PANTHER" id="PTHR43173">
    <property type="entry name" value="ABC1 FAMILY PROTEIN"/>
    <property type="match status" value="1"/>
</dbReference>
<comment type="similarity">
    <text evidence="1">Belongs to the protein kinase superfamily. ADCK protein kinase family.</text>
</comment>
<dbReference type="InterPro" id="IPR051130">
    <property type="entry name" value="Mito_struct-func_regulator"/>
</dbReference>
<protein>
    <recommendedName>
        <fullName evidence="3">ABC1 atypical kinase-like domain-containing protein</fullName>
    </recommendedName>
</protein>
<dbReference type="GeneID" id="66114845"/>
<dbReference type="RefSeq" id="XP_043048240.1">
    <property type="nucleotide sequence ID" value="XM_043192268.1"/>
</dbReference>
<feature type="domain" description="ABC1 atypical kinase-like" evidence="3">
    <location>
        <begin position="155"/>
        <end position="409"/>
    </location>
</feature>
<dbReference type="OrthoDB" id="427480at2759"/>
<evidence type="ECO:0000259" key="3">
    <source>
        <dbReference type="Pfam" id="PF03109"/>
    </source>
</evidence>
<keyword evidence="5" id="KW-1185">Reference proteome</keyword>
<organism evidence="4 5">
    <name type="scientific">Scheffersomyces spartinae</name>
    <dbReference type="NCBI Taxonomy" id="45513"/>
    <lineage>
        <taxon>Eukaryota</taxon>
        <taxon>Fungi</taxon>
        <taxon>Dikarya</taxon>
        <taxon>Ascomycota</taxon>
        <taxon>Saccharomycotina</taxon>
        <taxon>Pichiomycetes</taxon>
        <taxon>Debaryomycetaceae</taxon>
        <taxon>Scheffersomyces</taxon>
    </lineage>
</organism>
<dbReference type="PANTHER" id="PTHR43173:SF37">
    <property type="entry name" value="ABC1 FAMILY PROTEIN C10F6.14C"/>
    <property type="match status" value="1"/>
</dbReference>
<dbReference type="Proteomes" id="UP000790833">
    <property type="component" value="Unassembled WGS sequence"/>
</dbReference>
<gene>
    <name evidence="4" type="ORF">KQ657_001471</name>
</gene>
<proteinExistence type="inferred from homology"/>
<dbReference type="CDD" id="cd13969">
    <property type="entry name" value="ADCK1-like"/>
    <property type="match status" value="1"/>
</dbReference>
<dbReference type="EMBL" id="JAHMUF010000016">
    <property type="protein sequence ID" value="KAG7192690.1"/>
    <property type="molecule type" value="Genomic_DNA"/>
</dbReference>
<evidence type="ECO:0000313" key="4">
    <source>
        <dbReference type="EMBL" id="KAG7192690.1"/>
    </source>
</evidence>
<feature type="compositionally biased region" description="Low complexity" evidence="2">
    <location>
        <begin position="30"/>
        <end position="43"/>
    </location>
</feature>